<protein>
    <submittedName>
        <fullName evidence="1">Uncharacterized protein</fullName>
    </submittedName>
</protein>
<dbReference type="RefSeq" id="WP_064601342.1">
    <property type="nucleotide sequence ID" value="NZ_LYRP01000050.1"/>
</dbReference>
<dbReference type="Proteomes" id="UP000078225">
    <property type="component" value="Unassembled WGS sequence"/>
</dbReference>
<gene>
    <name evidence="1" type="ORF">A9B99_17425</name>
</gene>
<keyword evidence="2" id="KW-1185">Reference proteome</keyword>
<evidence type="ECO:0000313" key="1">
    <source>
        <dbReference type="EMBL" id="OAT74965.1"/>
    </source>
</evidence>
<sequence length="74" mass="8240">MVKTANVVAEIGLLIYPECQLAAIYGLTDLFRISGEWVQEASDHGAIPVIRVSHWKVGDEGECVSRFTKCEFNQ</sequence>
<dbReference type="STRING" id="1691903.A9B99_17425"/>
<dbReference type="AlphaFoldDB" id="A0A1B7KYA8"/>
<reference evidence="2" key="1">
    <citation type="submission" date="2016-05" db="EMBL/GenBank/DDBJ databases">
        <authorList>
            <person name="Behera P."/>
            <person name="Vaishampayan P."/>
            <person name="Singh N."/>
            <person name="Raina V."/>
            <person name="Suar M."/>
            <person name="Pattnaik A."/>
            <person name="Rastogi G."/>
        </authorList>
    </citation>
    <scope>NUCLEOTIDE SEQUENCE [LARGE SCALE GENOMIC DNA]</scope>
    <source>
        <strain evidence="2">MP23</strain>
    </source>
</reference>
<proteinExistence type="predicted"/>
<comment type="caution">
    <text evidence="1">The sequence shown here is derived from an EMBL/GenBank/DDBJ whole genome shotgun (WGS) entry which is preliminary data.</text>
</comment>
<name>A0A1B7KYA8_9ENTR</name>
<dbReference type="EMBL" id="LYRP01000050">
    <property type="protein sequence ID" value="OAT74965.1"/>
    <property type="molecule type" value="Genomic_DNA"/>
</dbReference>
<organism evidence="1 2">
    <name type="scientific">Mangrovibacter phragmitis</name>
    <dbReference type="NCBI Taxonomy" id="1691903"/>
    <lineage>
        <taxon>Bacteria</taxon>
        <taxon>Pseudomonadati</taxon>
        <taxon>Pseudomonadota</taxon>
        <taxon>Gammaproteobacteria</taxon>
        <taxon>Enterobacterales</taxon>
        <taxon>Enterobacteriaceae</taxon>
        <taxon>Mangrovibacter</taxon>
    </lineage>
</organism>
<accession>A0A1B7KYA8</accession>
<evidence type="ECO:0000313" key="2">
    <source>
        <dbReference type="Proteomes" id="UP000078225"/>
    </source>
</evidence>
<dbReference type="OrthoDB" id="9803764at2"/>